<feature type="signal peptide" evidence="2">
    <location>
        <begin position="1"/>
        <end position="19"/>
    </location>
</feature>
<organism evidence="3 4">
    <name type="scientific">Venatoribacter cucullus</name>
    <dbReference type="NCBI Taxonomy" id="2661630"/>
    <lineage>
        <taxon>Bacteria</taxon>
        <taxon>Pseudomonadati</taxon>
        <taxon>Pseudomonadota</taxon>
        <taxon>Gammaproteobacteria</taxon>
        <taxon>Oceanospirillales</taxon>
        <taxon>Oceanospirillaceae</taxon>
        <taxon>Venatoribacter</taxon>
    </lineage>
</organism>
<dbReference type="RefSeq" id="WP_228345427.1">
    <property type="nucleotide sequence ID" value="NZ_CP046056.1"/>
</dbReference>
<keyword evidence="2" id="KW-0732">Signal</keyword>
<name>A0A9X7UYM0_9GAMM</name>
<proteinExistence type="predicted"/>
<dbReference type="AlphaFoldDB" id="A0A9X7UYM0"/>
<evidence type="ECO:0008006" key="5">
    <source>
        <dbReference type="Google" id="ProtNLM"/>
    </source>
</evidence>
<reference evidence="3 4" key="1">
    <citation type="submission" date="2019-11" db="EMBL/GenBank/DDBJ databases">
        <title>Venatorbacter sp. nov. a predator of Campylobacter and other Gram-negative bacteria.</title>
        <authorList>
            <person name="Saeedi A."/>
            <person name="Cummings N.J."/>
            <person name="Connerton I.F."/>
            <person name="Connerton P.L."/>
        </authorList>
    </citation>
    <scope>NUCLEOTIDE SEQUENCE [LARGE SCALE GENOMIC DNA]</scope>
    <source>
        <strain evidence="3">XL5</strain>
    </source>
</reference>
<evidence type="ECO:0000313" key="4">
    <source>
        <dbReference type="Proteomes" id="UP000596074"/>
    </source>
</evidence>
<dbReference type="EMBL" id="CP046056">
    <property type="protein sequence ID" value="QQD25353.1"/>
    <property type="molecule type" value="Genomic_DNA"/>
</dbReference>
<evidence type="ECO:0000313" key="3">
    <source>
        <dbReference type="EMBL" id="QQD25353.1"/>
    </source>
</evidence>
<evidence type="ECO:0000256" key="1">
    <source>
        <dbReference type="SAM" id="MobiDB-lite"/>
    </source>
</evidence>
<evidence type="ECO:0000256" key="2">
    <source>
        <dbReference type="SAM" id="SignalP"/>
    </source>
</evidence>
<keyword evidence="4" id="KW-1185">Reference proteome</keyword>
<gene>
    <name evidence="3" type="ORF">GJQ55_13085</name>
</gene>
<feature type="compositionally biased region" description="Acidic residues" evidence="1">
    <location>
        <begin position="42"/>
        <end position="58"/>
    </location>
</feature>
<feature type="chain" id="PRO_5040936722" description="Secreted protein" evidence="2">
    <location>
        <begin position="20"/>
        <end position="405"/>
    </location>
</feature>
<feature type="region of interest" description="Disordered" evidence="1">
    <location>
        <begin position="23"/>
        <end position="76"/>
    </location>
</feature>
<sequence length="405" mass="42787">MRISSLWLLTLLLSLSGCGADSSLSAGTDNAQTPGTDTGTTDPDDDDAGEGGDAENPDDPVISNPREFDYRPDNGAPVETCTPDDADIAADATGLGTTGADSTYAITGYAEDTSGSGLTGTWVIVARDNTAAPIRRMQKYFMVIRSNGSGEYEMANCSAMPTITEETTKQWVDEYDKPVTEDDPARVVQIDVVTKRTYNAWQPFVLPQATAGTTITLPLLTPSEMVPENGVTLTVTDTSRLSSTDGVYQGLKLSTSTAPLGTAGADITPSPSNSNPNPTQINFSTENIWCVVQSRQIEQQCSTSNPQPEPIVDSIIRASTEKWQLGVATSTEASWTNKFLLVARNVLEGISTDANSGVRTTATAGEADSISHSTSELQVQVDVGLRLGSSDSISIDTNIPGSLKP</sequence>
<dbReference type="PROSITE" id="PS51257">
    <property type="entry name" value="PROKAR_LIPOPROTEIN"/>
    <property type="match status" value="1"/>
</dbReference>
<dbReference type="Proteomes" id="UP000596074">
    <property type="component" value="Chromosome"/>
</dbReference>
<protein>
    <recommendedName>
        <fullName evidence="5">Secreted protein</fullName>
    </recommendedName>
</protein>
<dbReference type="KEGG" id="vcw:GJQ55_13085"/>
<feature type="compositionally biased region" description="Polar residues" evidence="1">
    <location>
        <begin position="23"/>
        <end position="32"/>
    </location>
</feature>
<accession>A0A9X7UYM0</accession>